<evidence type="ECO:0000259" key="5">
    <source>
        <dbReference type="PROSITE" id="PS50090"/>
    </source>
</evidence>
<evidence type="ECO:0000256" key="2">
    <source>
        <dbReference type="ARBA" id="ARBA00022737"/>
    </source>
</evidence>
<dbReference type="PROSITE" id="PS50090">
    <property type="entry name" value="MYB_LIKE"/>
    <property type="match status" value="2"/>
</dbReference>
<dbReference type="GO" id="GO:0003677">
    <property type="term" value="F:DNA binding"/>
    <property type="evidence" value="ECO:0007669"/>
    <property type="project" value="UniProtKB-KW"/>
</dbReference>
<keyword evidence="3" id="KW-0238">DNA-binding</keyword>
<dbReference type="EMBL" id="JAHRHJ020001688">
    <property type="protein sequence ID" value="KAH9293106.1"/>
    <property type="molecule type" value="Genomic_DNA"/>
</dbReference>
<dbReference type="PROSITE" id="PS51294">
    <property type="entry name" value="HTH_MYB"/>
    <property type="match status" value="2"/>
</dbReference>
<protein>
    <submittedName>
        <fullName evidence="7">Uncharacterized protein</fullName>
    </submittedName>
</protein>
<dbReference type="InterPro" id="IPR017930">
    <property type="entry name" value="Myb_dom"/>
</dbReference>
<dbReference type="FunFam" id="1.10.10.60:FF:000001">
    <property type="entry name" value="MYB-related transcription factor"/>
    <property type="match status" value="1"/>
</dbReference>
<evidence type="ECO:0000313" key="7">
    <source>
        <dbReference type="EMBL" id="KAH9293106.1"/>
    </source>
</evidence>
<evidence type="ECO:0000256" key="1">
    <source>
        <dbReference type="ARBA" id="ARBA00004123"/>
    </source>
</evidence>
<dbReference type="InterPro" id="IPR015495">
    <property type="entry name" value="Myb_TF_plants"/>
</dbReference>
<keyword evidence="2" id="KW-0677">Repeat</keyword>
<dbReference type="Proteomes" id="UP000824469">
    <property type="component" value="Unassembled WGS sequence"/>
</dbReference>
<dbReference type="PANTHER" id="PTHR47999">
    <property type="entry name" value="TRANSCRIPTION FACTOR MYB8-RELATED-RELATED"/>
    <property type="match status" value="1"/>
</dbReference>
<organism evidence="7 9">
    <name type="scientific">Taxus chinensis</name>
    <name type="common">Chinese yew</name>
    <name type="synonym">Taxus wallichiana var. chinensis</name>
    <dbReference type="NCBI Taxonomy" id="29808"/>
    <lineage>
        <taxon>Eukaryota</taxon>
        <taxon>Viridiplantae</taxon>
        <taxon>Streptophyta</taxon>
        <taxon>Embryophyta</taxon>
        <taxon>Tracheophyta</taxon>
        <taxon>Spermatophyta</taxon>
        <taxon>Pinopsida</taxon>
        <taxon>Pinidae</taxon>
        <taxon>Conifers II</taxon>
        <taxon>Cupressales</taxon>
        <taxon>Taxaceae</taxon>
        <taxon>Taxus</taxon>
    </lineage>
</organism>
<evidence type="ECO:0000313" key="8">
    <source>
        <dbReference type="EMBL" id="KAH9306056.1"/>
    </source>
</evidence>
<evidence type="ECO:0000256" key="4">
    <source>
        <dbReference type="ARBA" id="ARBA00023242"/>
    </source>
</evidence>
<dbReference type="GO" id="GO:0005634">
    <property type="term" value="C:nucleus"/>
    <property type="evidence" value="ECO:0007669"/>
    <property type="project" value="UniProtKB-SubCell"/>
</dbReference>
<evidence type="ECO:0000259" key="6">
    <source>
        <dbReference type="PROSITE" id="PS51294"/>
    </source>
</evidence>
<feature type="domain" description="Myb-like" evidence="5">
    <location>
        <begin position="48"/>
        <end position="100"/>
    </location>
</feature>
<dbReference type="PANTHER" id="PTHR47999:SF77">
    <property type="entry name" value="TRANSCRIPTION REPRESSOR MYB5-LIKE"/>
    <property type="match status" value="1"/>
</dbReference>
<dbReference type="EMBL" id="JAHRHJ020000008">
    <property type="protein sequence ID" value="KAH9306056.1"/>
    <property type="molecule type" value="Genomic_DNA"/>
</dbReference>
<dbReference type="SMART" id="SM00717">
    <property type="entry name" value="SANT"/>
    <property type="match status" value="2"/>
</dbReference>
<proteinExistence type="predicted"/>
<feature type="domain" description="Myb-like" evidence="5">
    <location>
        <begin position="101"/>
        <end position="151"/>
    </location>
</feature>
<keyword evidence="9" id="KW-1185">Reference proteome</keyword>
<name>A0AA38C1W9_TAXCH</name>
<dbReference type="Gene3D" id="1.10.10.60">
    <property type="entry name" value="Homeodomain-like"/>
    <property type="match status" value="2"/>
</dbReference>
<evidence type="ECO:0000313" key="9">
    <source>
        <dbReference type="Proteomes" id="UP000824469"/>
    </source>
</evidence>
<dbReference type="Pfam" id="PF00249">
    <property type="entry name" value="Myb_DNA-binding"/>
    <property type="match status" value="2"/>
</dbReference>
<comment type="caution">
    <text evidence="7">The sequence shown here is derived from an EMBL/GenBank/DDBJ whole genome shotgun (WGS) entry which is preliminary data.</text>
</comment>
<feature type="domain" description="HTH myb-type" evidence="6">
    <location>
        <begin position="48"/>
        <end position="100"/>
    </location>
</feature>
<dbReference type="InterPro" id="IPR001005">
    <property type="entry name" value="SANT/Myb"/>
</dbReference>
<keyword evidence="4" id="KW-0539">Nucleus</keyword>
<evidence type="ECO:0000256" key="3">
    <source>
        <dbReference type="ARBA" id="ARBA00023125"/>
    </source>
</evidence>
<feature type="non-terminal residue" evidence="7">
    <location>
        <position position="241"/>
    </location>
</feature>
<dbReference type="AlphaFoldDB" id="A0AA38C1W9"/>
<comment type="subcellular location">
    <subcellularLocation>
        <location evidence="1">Nucleus</location>
    </subcellularLocation>
</comment>
<dbReference type="CDD" id="cd00167">
    <property type="entry name" value="SANT"/>
    <property type="match status" value="2"/>
</dbReference>
<dbReference type="InterPro" id="IPR009057">
    <property type="entry name" value="Homeodomain-like_sf"/>
</dbReference>
<dbReference type="SUPFAM" id="SSF46689">
    <property type="entry name" value="Homeodomain-like"/>
    <property type="match status" value="1"/>
</dbReference>
<reference evidence="7 9" key="1">
    <citation type="journal article" date="2021" name="Nat. Plants">
        <title>The Taxus genome provides insights into paclitaxel biosynthesis.</title>
        <authorList>
            <person name="Xiong X."/>
            <person name="Gou J."/>
            <person name="Liao Q."/>
            <person name="Li Y."/>
            <person name="Zhou Q."/>
            <person name="Bi G."/>
            <person name="Li C."/>
            <person name="Du R."/>
            <person name="Wang X."/>
            <person name="Sun T."/>
            <person name="Guo L."/>
            <person name="Liang H."/>
            <person name="Lu P."/>
            <person name="Wu Y."/>
            <person name="Zhang Z."/>
            <person name="Ro D.K."/>
            <person name="Shang Y."/>
            <person name="Huang S."/>
            <person name="Yan J."/>
        </authorList>
    </citation>
    <scope>NUCLEOTIDE SEQUENCE [LARGE SCALE GENOMIC DNA]</scope>
    <source>
        <strain evidence="7">Ta-2019</strain>
    </source>
</reference>
<accession>A0AA38C1W9</accession>
<gene>
    <name evidence="8" type="ORF">KI387_010460</name>
    <name evidence="7" type="ORF">KI387_041689</name>
</gene>
<sequence length="241" mass="27363">MGGVHIHRSANGPYLEDSLGWGDHPCPYDWIRVDKIKIMGRKPFYNAQNGLNKGPWTPEEDLVLTRFVQEHGEGRWRLLPSKAGLNRCGKSCRLRWVNYLSPKVKNGNITPNEEELILRLHKLLGNRWSLIAGRIPGRTDNEVKNYWNTHLSKKAANGFSSVKPHLPAANRAIAYHNATNTYQWCPNVKTMSYTENCMAMKILEEKSTSSLILPANKGKVVTAMKEELISYTEAEQITGFM</sequence>
<feature type="domain" description="HTH myb-type" evidence="6">
    <location>
        <begin position="101"/>
        <end position="155"/>
    </location>
</feature>